<accession>Q5JFS4</accession>
<dbReference type="HOGENOM" id="CLU_887454_0_0_2"/>
<dbReference type="InParanoid" id="Q5JFS4"/>
<proteinExistence type="predicted"/>
<dbReference type="OrthoDB" id="97056at2157"/>
<name>Q5JFS4_THEKO</name>
<protein>
    <submittedName>
        <fullName evidence="1">Uncharacterized protein</fullName>
    </submittedName>
</protein>
<evidence type="ECO:0000313" key="1">
    <source>
        <dbReference type="EMBL" id="BAD84425.1"/>
    </source>
</evidence>
<dbReference type="STRING" id="69014.TK0236"/>
<gene>
    <name evidence="1" type="ordered locus">TK0236</name>
</gene>
<keyword evidence="2" id="KW-1185">Reference proteome</keyword>
<dbReference type="InterPro" id="IPR011047">
    <property type="entry name" value="Quinoprotein_ADH-like_sf"/>
</dbReference>
<dbReference type="AlphaFoldDB" id="Q5JFS4"/>
<dbReference type="eggNOG" id="arCOG02559">
    <property type="taxonomic scope" value="Archaea"/>
</dbReference>
<dbReference type="PATRIC" id="fig|69014.16.peg.235"/>
<dbReference type="EnsemblBacteria" id="BAD84425">
    <property type="protein sequence ID" value="BAD84425"/>
    <property type="gene ID" value="TK0236"/>
</dbReference>
<sequence>MKRYSFGFETVPVALVDDLLIGSVHDGRNYKILLARVMGEEILETHFLSGKNDWEGHSIARIEGGYMIGGAAEGKATSDGGVGWKAYVARLDEDLNVLWERKIEIRGNEATYSILPAGDSIFIAGDTGRPRNMGFFSGKFSMEGELEWLKDFGNWEEVVTASLLSRERPRLIGSVKEERWKVVAFDFDSDGNFLDRATITEEGIALTAALWNDKLILAGYKENDLWVWSKEWEVTLPNGAATSPLPLGDGLLVGGEVEGTASVMELSPNGEVLWKKSLWERGWVEVLGKDLAAGVKEEDGKTVMMVESIGEW</sequence>
<dbReference type="SUPFAM" id="SSF50998">
    <property type="entry name" value="Quinoprotein alcohol dehydrogenase-like"/>
    <property type="match status" value="1"/>
</dbReference>
<dbReference type="RefSeq" id="WP_011249191.1">
    <property type="nucleotide sequence ID" value="NC_006624.1"/>
</dbReference>
<reference evidence="1 2" key="1">
    <citation type="journal article" date="2005" name="Genome Res.">
        <title>Complete genome sequence of the hyperthermophilic archaeon Thermococcus kodakaraensis KOD1 and comparison with Pyrococcus genomes.</title>
        <authorList>
            <person name="Fukui T."/>
            <person name="Atomi H."/>
            <person name="Kanai T."/>
            <person name="Matsumi R."/>
            <person name="Fujiwara S."/>
            <person name="Imanaka T."/>
        </authorList>
    </citation>
    <scope>NUCLEOTIDE SEQUENCE [LARGE SCALE GENOMIC DNA]</scope>
    <source>
        <strain evidence="2">ATCC BAA-918 / JCM 12380 / KOD1</strain>
    </source>
</reference>
<dbReference type="GeneID" id="78446740"/>
<dbReference type="EMBL" id="AP006878">
    <property type="protein sequence ID" value="BAD84425.1"/>
    <property type="molecule type" value="Genomic_DNA"/>
</dbReference>
<dbReference type="KEGG" id="tko:TK0236"/>
<organism evidence="1 2">
    <name type="scientific">Thermococcus kodakarensis (strain ATCC BAA-918 / JCM 12380 / KOD1)</name>
    <name type="common">Pyrococcus kodakaraensis (strain KOD1)</name>
    <dbReference type="NCBI Taxonomy" id="69014"/>
    <lineage>
        <taxon>Archaea</taxon>
        <taxon>Methanobacteriati</taxon>
        <taxon>Methanobacteriota</taxon>
        <taxon>Thermococci</taxon>
        <taxon>Thermococcales</taxon>
        <taxon>Thermococcaceae</taxon>
        <taxon>Thermococcus</taxon>
    </lineage>
</organism>
<dbReference type="Proteomes" id="UP000000536">
    <property type="component" value="Chromosome"/>
</dbReference>
<evidence type="ECO:0000313" key="2">
    <source>
        <dbReference type="Proteomes" id="UP000000536"/>
    </source>
</evidence>